<comment type="caution">
    <text evidence="1">The sequence shown here is derived from an EMBL/GenBank/DDBJ whole genome shotgun (WGS) entry which is preliminary data.</text>
</comment>
<name>M5TTZ7_9BACT</name>
<accession>M5TTZ7</accession>
<proteinExistence type="predicted"/>
<evidence type="ECO:0000313" key="1">
    <source>
        <dbReference type="EMBL" id="EMI52534.1"/>
    </source>
</evidence>
<dbReference type="EMBL" id="ANOH01000425">
    <property type="protein sequence ID" value="EMI52534.1"/>
    <property type="molecule type" value="Genomic_DNA"/>
</dbReference>
<protein>
    <submittedName>
        <fullName evidence="1">Uncharacterized protein</fullName>
    </submittedName>
</protein>
<evidence type="ECO:0000313" key="2">
    <source>
        <dbReference type="Proteomes" id="UP000011885"/>
    </source>
</evidence>
<keyword evidence="2" id="KW-1185">Reference proteome</keyword>
<gene>
    <name evidence="1" type="ORF">RSSM_06028</name>
</gene>
<dbReference type="Proteomes" id="UP000011885">
    <property type="component" value="Unassembled WGS sequence"/>
</dbReference>
<dbReference type="RefSeq" id="WP_008687454.1">
    <property type="nucleotide sequence ID" value="NZ_ANOH01000425.1"/>
</dbReference>
<reference evidence="1 2" key="1">
    <citation type="journal article" date="2013" name="Mar. Genomics">
        <title>Expression of sulfatases in Rhodopirellula baltica and the diversity of sulfatases in the genus Rhodopirellula.</title>
        <authorList>
            <person name="Wegner C.E."/>
            <person name="Richter-Heitmann T."/>
            <person name="Klindworth A."/>
            <person name="Klockow C."/>
            <person name="Richter M."/>
            <person name="Achstetter T."/>
            <person name="Glockner F.O."/>
            <person name="Harder J."/>
        </authorList>
    </citation>
    <scope>NUCLEOTIDE SEQUENCE [LARGE SCALE GENOMIC DNA]</scope>
    <source>
        <strain evidence="1 2">SM41</strain>
    </source>
</reference>
<dbReference type="AlphaFoldDB" id="M5TTZ7"/>
<dbReference type="PATRIC" id="fig|1263870.3.peg.6384"/>
<organism evidence="1 2">
    <name type="scientific">Rhodopirellula sallentina SM41</name>
    <dbReference type="NCBI Taxonomy" id="1263870"/>
    <lineage>
        <taxon>Bacteria</taxon>
        <taxon>Pseudomonadati</taxon>
        <taxon>Planctomycetota</taxon>
        <taxon>Planctomycetia</taxon>
        <taxon>Pirellulales</taxon>
        <taxon>Pirellulaceae</taxon>
        <taxon>Rhodopirellula</taxon>
    </lineage>
</organism>
<sequence length="281" mass="32606">MCKEDFDIPDEFSLADLERASHRICRRQKNMFDGPAWRFQNACRIVQNGVPTAIEYDETVWLTVRHLSNNLICPPPDSCGRRRIDFASLSKIYNDLMRRLEIESRLLARIPIDEVARIMGIDVVDVRDYCAVYFDVLESLDAIWWILDFVINPVDAPPDYLRSMVYRFSYKGGGQICEYLLDHVSQLEEECDVDSPVWRQRERIKLLILFEQCCDKDPQEILTTALRSGYFSELPHADTVATRDSVVTSVWSNINAELGDCELRSSVDRDPSIDDDRKRRA</sequence>